<dbReference type="SMART" id="SM00088">
    <property type="entry name" value="PINT"/>
    <property type="match status" value="1"/>
</dbReference>
<dbReference type="PROSITE" id="PS50250">
    <property type="entry name" value="PCI"/>
    <property type="match status" value="1"/>
</dbReference>
<dbReference type="InterPro" id="IPR000717">
    <property type="entry name" value="PCI_dom"/>
</dbReference>
<sequence>MGIVRECGGKMHLREGQFDEAHVDFMEAFKNYDESGNARRVSCLKYLETKPYENDPEIFVMTQLVRAYQNDDLVSFQLIIEQNEGNVLGDPFIRERVEELLSNIRTQVLVKLIKPFTRIHLSFLADGLQVSLKEVTNLLAHAIRDNTICGTIDSRNGMLTLTRISPAVVNRRKAFANFRRALEECHEEIKENFN</sequence>
<evidence type="ECO:0000259" key="1">
    <source>
        <dbReference type="PROSITE" id="PS50250"/>
    </source>
</evidence>
<dbReference type="InterPro" id="IPR050871">
    <property type="entry name" value="26S_Proteasome/COP9_Components"/>
</dbReference>
<dbReference type="Pfam" id="PF01399">
    <property type="entry name" value="PCI"/>
    <property type="match status" value="1"/>
</dbReference>
<evidence type="ECO:0000313" key="2">
    <source>
        <dbReference type="Proteomes" id="UP000046395"/>
    </source>
</evidence>
<name>A0A5S6R5D0_TRIMR</name>
<organism evidence="2 3">
    <name type="scientific">Trichuris muris</name>
    <name type="common">Mouse whipworm</name>
    <dbReference type="NCBI Taxonomy" id="70415"/>
    <lineage>
        <taxon>Eukaryota</taxon>
        <taxon>Metazoa</taxon>
        <taxon>Ecdysozoa</taxon>
        <taxon>Nematoda</taxon>
        <taxon>Enoplea</taxon>
        <taxon>Dorylaimia</taxon>
        <taxon>Trichinellida</taxon>
        <taxon>Trichuridae</taxon>
        <taxon>Trichuris</taxon>
    </lineage>
</organism>
<reference evidence="3" key="1">
    <citation type="submission" date="2019-12" db="UniProtKB">
        <authorList>
            <consortium name="WormBaseParasite"/>
        </authorList>
    </citation>
    <scope>IDENTIFICATION</scope>
</reference>
<keyword evidence="2" id="KW-1185">Reference proteome</keyword>
<dbReference type="AlphaFoldDB" id="A0A5S6R5D0"/>
<feature type="domain" description="PCI" evidence="1">
    <location>
        <begin position="1"/>
        <end position="166"/>
    </location>
</feature>
<dbReference type="Gene3D" id="1.25.40.570">
    <property type="match status" value="2"/>
</dbReference>
<dbReference type="WBParaSite" id="TMUE_3000014417.1">
    <property type="protein sequence ID" value="TMUE_3000014417.1"/>
    <property type="gene ID" value="WBGene00302939"/>
</dbReference>
<protein>
    <submittedName>
        <fullName evidence="3">PCI domain-containing protein</fullName>
    </submittedName>
</protein>
<dbReference type="PANTHER" id="PTHR10678">
    <property type="entry name" value="26S PROTEASOME NON-ATPASE REGULATORY SUBUNIT 11/COP9 SIGNALOSOME COMPLEX SUBUNIT 2"/>
    <property type="match status" value="1"/>
</dbReference>
<proteinExistence type="predicted"/>
<accession>A0A5S6R5D0</accession>
<dbReference type="Proteomes" id="UP000046395">
    <property type="component" value="Unassembled WGS sequence"/>
</dbReference>
<evidence type="ECO:0000313" key="3">
    <source>
        <dbReference type="WBParaSite" id="TMUE_3000014417.1"/>
    </source>
</evidence>
<dbReference type="STRING" id="70415.A0A5S6R5D0"/>
<dbReference type="InterPro" id="IPR036390">
    <property type="entry name" value="WH_DNA-bd_sf"/>
</dbReference>
<dbReference type="SUPFAM" id="SSF46785">
    <property type="entry name" value="Winged helix' DNA-binding domain"/>
    <property type="match status" value="1"/>
</dbReference>